<dbReference type="Gene3D" id="2.40.160.50">
    <property type="entry name" value="membrane protein fhac: a member of the omp85/tpsb transporter family"/>
    <property type="match status" value="1"/>
</dbReference>
<reference evidence="5" key="1">
    <citation type="submission" date="2010-04" db="EMBL/GenBank/DDBJ databases">
        <authorList>
            <person name="Reid K.E."/>
            <person name="Liao N."/>
            <person name="Chan S."/>
            <person name="Docking R."/>
            <person name="Taylor G."/>
            <person name="Moore R."/>
            <person name="Mayo M."/>
            <person name="Munro S."/>
            <person name="King J."/>
            <person name="Yanchuk A."/>
            <person name="Holt R."/>
            <person name="Jones S."/>
            <person name="Marra M."/>
            <person name="Ritland C.E."/>
            <person name="Ritland K."/>
            <person name="Bohlmann J."/>
        </authorList>
    </citation>
    <scope>NUCLEOTIDE SEQUENCE</scope>
    <source>
        <tissue evidence="5">Bud</tissue>
    </source>
</reference>
<feature type="region of interest" description="Disordered" evidence="3">
    <location>
        <begin position="20"/>
        <end position="51"/>
    </location>
</feature>
<evidence type="ECO:0000313" key="5">
    <source>
        <dbReference type="EMBL" id="ADE77075.1"/>
    </source>
</evidence>
<organism evidence="5">
    <name type="scientific">Picea sitchensis</name>
    <name type="common">Sitka spruce</name>
    <name type="synonym">Pinus sitchensis</name>
    <dbReference type="NCBI Taxonomy" id="3332"/>
    <lineage>
        <taxon>Eukaryota</taxon>
        <taxon>Viridiplantae</taxon>
        <taxon>Streptophyta</taxon>
        <taxon>Embryophyta</taxon>
        <taxon>Tracheophyta</taxon>
        <taxon>Spermatophyta</taxon>
        <taxon>Pinopsida</taxon>
        <taxon>Pinidae</taxon>
        <taxon>Conifers I</taxon>
        <taxon>Pinales</taxon>
        <taxon>Pinaceae</taxon>
        <taxon>Picea</taxon>
    </lineage>
</organism>
<comment type="subcellular location">
    <subcellularLocation>
        <location evidence="1">Membrane</location>
    </subcellularLocation>
</comment>
<keyword evidence="2" id="KW-0472">Membrane</keyword>
<dbReference type="GO" id="GO:0019867">
    <property type="term" value="C:outer membrane"/>
    <property type="evidence" value="ECO:0007669"/>
    <property type="project" value="InterPro"/>
</dbReference>
<evidence type="ECO:0000256" key="2">
    <source>
        <dbReference type="ARBA" id="ARBA00023136"/>
    </source>
</evidence>
<name>D5AC06_PICSI</name>
<dbReference type="AlphaFoldDB" id="D5AC06"/>
<dbReference type="EMBL" id="BT123776">
    <property type="protein sequence ID" value="ADE77075.1"/>
    <property type="molecule type" value="mRNA"/>
</dbReference>
<dbReference type="InterPro" id="IPR000184">
    <property type="entry name" value="Bac_surfAg_D15"/>
</dbReference>
<feature type="domain" description="Bacterial surface antigen (D15)" evidence="4">
    <location>
        <begin position="13"/>
        <end position="151"/>
    </location>
</feature>
<evidence type="ECO:0000259" key="4">
    <source>
        <dbReference type="Pfam" id="PF01103"/>
    </source>
</evidence>
<feature type="compositionally biased region" description="Basic and acidic residues" evidence="3">
    <location>
        <begin position="29"/>
        <end position="42"/>
    </location>
</feature>
<dbReference type="Pfam" id="PF01103">
    <property type="entry name" value="Omp85"/>
    <property type="match status" value="1"/>
</dbReference>
<evidence type="ECO:0000256" key="1">
    <source>
        <dbReference type="ARBA" id="ARBA00004370"/>
    </source>
</evidence>
<accession>D5AC06</accession>
<evidence type="ECO:0000256" key="3">
    <source>
        <dbReference type="SAM" id="MobiDB-lite"/>
    </source>
</evidence>
<protein>
    <recommendedName>
        <fullName evidence="4">Bacterial surface antigen (D15) domain-containing protein</fullName>
    </recommendedName>
</protein>
<sequence>MGGHSSPICNLRGPLSLLGFRSRGVGPTETRRANSDSSKTDDASDSSGRDTLGGDIAVTSFADLSFDLPLKVFRDSGIHGHCFVCAGNLAILTGDCYRPLSFREFGASFRSSAGAGIVIPTKLARIEINYCQILRQLDHDRAKRGIQFSFSS</sequence>
<proteinExistence type="evidence at transcript level"/>